<evidence type="ECO:0000313" key="1">
    <source>
        <dbReference type="EMBL" id="RDX92329.1"/>
    </source>
</evidence>
<dbReference type="Proteomes" id="UP000257109">
    <property type="component" value="Unassembled WGS sequence"/>
</dbReference>
<accession>A0A371GP31</accession>
<gene>
    <name evidence="1" type="ORF">CR513_25556</name>
</gene>
<organism evidence="1 2">
    <name type="scientific">Mucuna pruriens</name>
    <name type="common">Velvet bean</name>
    <name type="synonym">Dolichos pruriens</name>
    <dbReference type="NCBI Taxonomy" id="157652"/>
    <lineage>
        <taxon>Eukaryota</taxon>
        <taxon>Viridiplantae</taxon>
        <taxon>Streptophyta</taxon>
        <taxon>Embryophyta</taxon>
        <taxon>Tracheophyta</taxon>
        <taxon>Spermatophyta</taxon>
        <taxon>Magnoliopsida</taxon>
        <taxon>eudicotyledons</taxon>
        <taxon>Gunneridae</taxon>
        <taxon>Pentapetalae</taxon>
        <taxon>rosids</taxon>
        <taxon>fabids</taxon>
        <taxon>Fabales</taxon>
        <taxon>Fabaceae</taxon>
        <taxon>Papilionoideae</taxon>
        <taxon>50 kb inversion clade</taxon>
        <taxon>NPAAA clade</taxon>
        <taxon>indigoferoid/millettioid clade</taxon>
        <taxon>Phaseoleae</taxon>
        <taxon>Mucuna</taxon>
    </lineage>
</organism>
<dbReference type="EMBL" id="QJKJ01004890">
    <property type="protein sequence ID" value="RDX92329.1"/>
    <property type="molecule type" value="Genomic_DNA"/>
</dbReference>
<comment type="caution">
    <text evidence="1">The sequence shown here is derived from an EMBL/GenBank/DDBJ whole genome shotgun (WGS) entry which is preliminary data.</text>
</comment>
<keyword evidence="2" id="KW-1185">Reference proteome</keyword>
<dbReference type="AlphaFoldDB" id="A0A371GP31"/>
<feature type="non-terminal residue" evidence="1">
    <location>
        <position position="1"/>
    </location>
</feature>
<reference evidence="1" key="1">
    <citation type="submission" date="2018-05" db="EMBL/GenBank/DDBJ databases">
        <title>Draft genome of Mucuna pruriens seed.</title>
        <authorList>
            <person name="Nnadi N.E."/>
            <person name="Vos R."/>
            <person name="Hasami M.H."/>
            <person name="Devisetty U.K."/>
            <person name="Aguiy J.C."/>
        </authorList>
    </citation>
    <scope>NUCLEOTIDE SEQUENCE [LARGE SCALE GENOMIC DNA]</scope>
    <source>
        <strain evidence="1">JCA_2017</strain>
    </source>
</reference>
<proteinExistence type="predicted"/>
<name>A0A371GP31_MUCPR</name>
<protein>
    <submittedName>
        <fullName evidence="1">Uncharacterized protein</fullName>
    </submittedName>
</protein>
<evidence type="ECO:0000313" key="2">
    <source>
        <dbReference type="Proteomes" id="UP000257109"/>
    </source>
</evidence>
<sequence length="179" mass="19816">MESSLNPRRRPALLFLSTISTALQSQSSNIPTDIRGGEGIVLTEAALTSVATSLVSSAANPAMQSPTPASHFQGNAMYVHSGSTQTKRKLFMYDEPVIDDYGNLHSTGKKSRADSTLLHQFRSRRGLTEWCDKPIEFSLCFKESKNNETKPAEECCSQNQTDLDPFFRDQSLYRLTCSA</sequence>